<dbReference type="SUPFAM" id="SSF53335">
    <property type="entry name" value="S-adenosyl-L-methionine-dependent methyltransferases"/>
    <property type="match status" value="1"/>
</dbReference>
<dbReference type="AlphaFoldDB" id="A0AA46ZST9"/>
<dbReference type="GO" id="GO:0032259">
    <property type="term" value="P:methylation"/>
    <property type="evidence" value="ECO:0007669"/>
    <property type="project" value="UniProtKB-KW"/>
</dbReference>
<dbReference type="InterPro" id="IPR041698">
    <property type="entry name" value="Methyltransf_25"/>
</dbReference>
<gene>
    <name evidence="3" type="ORF">EZZ81_05080</name>
</gene>
<dbReference type="Pfam" id="PF13649">
    <property type="entry name" value="Methyltransf_25"/>
    <property type="match status" value="1"/>
</dbReference>
<organism evidence="3 4">
    <name type="scientific">Pseudomonas viridiflava</name>
    <name type="common">Phytomonas viridiflava</name>
    <dbReference type="NCBI Taxonomy" id="33069"/>
    <lineage>
        <taxon>Bacteria</taxon>
        <taxon>Pseudomonadati</taxon>
        <taxon>Pseudomonadota</taxon>
        <taxon>Gammaproteobacteria</taxon>
        <taxon>Pseudomonadales</taxon>
        <taxon>Pseudomonadaceae</taxon>
        <taxon>Pseudomonas</taxon>
    </lineage>
</organism>
<dbReference type="RefSeq" id="WP_029243328.1">
    <property type="nucleotide sequence ID" value="NZ_CP036495.1"/>
</dbReference>
<dbReference type="InterPro" id="IPR029063">
    <property type="entry name" value="SAM-dependent_MTases_sf"/>
</dbReference>
<evidence type="ECO:0000313" key="4">
    <source>
        <dbReference type="Proteomes" id="UP001163644"/>
    </source>
</evidence>
<evidence type="ECO:0000259" key="2">
    <source>
        <dbReference type="Pfam" id="PF13649"/>
    </source>
</evidence>
<accession>A0AA46ZST9</accession>
<feature type="domain" description="Methyltransferase" evidence="2">
    <location>
        <begin position="55"/>
        <end position="150"/>
    </location>
</feature>
<reference evidence="3" key="1">
    <citation type="submission" date="2019-02" db="EMBL/GenBank/DDBJ databases">
        <authorList>
            <person name="Lutz S."/>
            <person name="Schori C."/>
            <person name="Ahrens C.H."/>
            <person name="Gueguen E."/>
        </authorList>
    </citation>
    <scope>NUCLEOTIDE SEQUENCE</scope>
    <source>
        <strain evidence="3">Psy35</strain>
    </source>
</reference>
<protein>
    <submittedName>
        <fullName evidence="3">Class I SAM-dependent methyltransferase</fullName>
    </submittedName>
</protein>
<dbReference type="Proteomes" id="UP001163644">
    <property type="component" value="Chromosome"/>
</dbReference>
<dbReference type="EMBL" id="CP036495">
    <property type="protein sequence ID" value="UZA67630.1"/>
    <property type="molecule type" value="Genomic_DNA"/>
</dbReference>
<proteinExistence type="predicted"/>
<feature type="region of interest" description="Disordered" evidence="1">
    <location>
        <begin position="1"/>
        <end position="21"/>
    </location>
</feature>
<evidence type="ECO:0000313" key="3">
    <source>
        <dbReference type="EMBL" id="UZA67630.1"/>
    </source>
</evidence>
<dbReference type="CDD" id="cd02440">
    <property type="entry name" value="AdoMet_MTases"/>
    <property type="match status" value="1"/>
</dbReference>
<keyword evidence="3" id="KW-0808">Transferase</keyword>
<keyword evidence="3" id="KW-0489">Methyltransferase</keyword>
<dbReference type="Gene3D" id="3.40.50.150">
    <property type="entry name" value="Vaccinia Virus protein VP39"/>
    <property type="match status" value="1"/>
</dbReference>
<dbReference type="GO" id="GO:0008168">
    <property type="term" value="F:methyltransferase activity"/>
    <property type="evidence" value="ECO:0007669"/>
    <property type="project" value="UniProtKB-KW"/>
</dbReference>
<evidence type="ECO:0000256" key="1">
    <source>
        <dbReference type="SAM" id="MobiDB-lite"/>
    </source>
</evidence>
<name>A0AA46ZST9_PSEVI</name>
<sequence length="226" mass="25779">MSGPAKLKFSEKYNQDDPEQSFLNPHTRLARRISHLRDEHMVRKALKRAGEPGLVLDIPCGAGRFWPLLAEKKSRIIIGADQSADILSTACRLQDPEIVRRVKPLQTSALNISLPNSSVDTIFSMRTLHQTDEAEQRMAMLTEFHRVTRETVILSLRVEGYYTAWSSKRQDAERETPDQQGDGHNRSVLHHSVAESEFISAGFIIEKRIDFIPLCAMWRLYVLSKP</sequence>